<dbReference type="Proteomes" id="UP000320225">
    <property type="component" value="Unassembled WGS sequence"/>
</dbReference>
<dbReference type="GO" id="GO:1903806">
    <property type="term" value="P:L-isoleucine import across plasma membrane"/>
    <property type="evidence" value="ECO:0007669"/>
    <property type="project" value="TreeGrafter"/>
</dbReference>
<organism evidence="6 7">
    <name type="scientific">Tepidimonas sediminis</name>
    <dbReference type="NCBI Taxonomy" id="2588941"/>
    <lineage>
        <taxon>Bacteria</taxon>
        <taxon>Pseudomonadati</taxon>
        <taxon>Pseudomonadota</taxon>
        <taxon>Betaproteobacteria</taxon>
        <taxon>Burkholderiales</taxon>
        <taxon>Tepidimonas</taxon>
    </lineage>
</organism>
<comment type="caution">
    <text evidence="6">The sequence shown here is derived from an EMBL/GenBank/DDBJ whole genome shotgun (WGS) entry which is preliminary data.</text>
</comment>
<dbReference type="GO" id="GO:0005886">
    <property type="term" value="C:plasma membrane"/>
    <property type="evidence" value="ECO:0007669"/>
    <property type="project" value="TreeGrafter"/>
</dbReference>
<keyword evidence="2" id="KW-0472">Membrane</keyword>
<dbReference type="RefSeq" id="WP_143894245.1">
    <property type="nucleotide sequence ID" value="NZ_VJND01000004.1"/>
</dbReference>
<evidence type="ECO:0000313" key="6">
    <source>
        <dbReference type="EMBL" id="TSE26194.1"/>
    </source>
</evidence>
<evidence type="ECO:0000256" key="2">
    <source>
        <dbReference type="ARBA" id="ARBA00022475"/>
    </source>
</evidence>
<dbReference type="InterPro" id="IPR032823">
    <property type="entry name" value="BCA_ABC_TP_C"/>
</dbReference>
<dbReference type="InterPro" id="IPR003593">
    <property type="entry name" value="AAA+_ATPase"/>
</dbReference>
<dbReference type="SUPFAM" id="SSF52540">
    <property type="entry name" value="P-loop containing nucleoside triphosphate hydrolases"/>
    <property type="match status" value="1"/>
</dbReference>
<dbReference type="GO" id="GO:0015192">
    <property type="term" value="F:L-phenylalanine transmembrane transporter activity"/>
    <property type="evidence" value="ECO:0007669"/>
    <property type="project" value="TreeGrafter"/>
</dbReference>
<reference evidence="6 7" key="1">
    <citation type="submission" date="2019-07" db="EMBL/GenBank/DDBJ databases">
        <title>Tepidimonas sediminis YIM 72259 draft genome.</title>
        <authorList>
            <person name="Da Costa M.S."/>
            <person name="Froufe H.J.C."/>
            <person name="Egas C."/>
            <person name="Albuquerque L."/>
        </authorList>
    </citation>
    <scope>NUCLEOTIDE SEQUENCE [LARGE SCALE GENOMIC DNA]</scope>
    <source>
        <strain evidence="6 7">YIM 72259</strain>
    </source>
</reference>
<dbReference type="CDD" id="cd03219">
    <property type="entry name" value="ABC_Mj1267_LivG_branched"/>
    <property type="match status" value="1"/>
</dbReference>
<dbReference type="EMBL" id="VJND01000004">
    <property type="protein sequence ID" value="TSE26194.1"/>
    <property type="molecule type" value="Genomic_DNA"/>
</dbReference>
<dbReference type="InterPro" id="IPR027417">
    <property type="entry name" value="P-loop_NTPase"/>
</dbReference>
<dbReference type="GO" id="GO:0015188">
    <property type="term" value="F:L-isoleucine transmembrane transporter activity"/>
    <property type="evidence" value="ECO:0007669"/>
    <property type="project" value="TreeGrafter"/>
</dbReference>
<evidence type="ECO:0000259" key="5">
    <source>
        <dbReference type="PROSITE" id="PS50893"/>
    </source>
</evidence>
<dbReference type="Pfam" id="PF00005">
    <property type="entry name" value="ABC_tran"/>
    <property type="match status" value="1"/>
</dbReference>
<dbReference type="InterPro" id="IPR051120">
    <property type="entry name" value="ABC_AA/LPS_Transport"/>
</dbReference>
<accession>A0A554WRJ4</accession>
<proteinExistence type="predicted"/>
<dbReference type="GO" id="GO:0042941">
    <property type="term" value="P:D-alanine transmembrane transport"/>
    <property type="evidence" value="ECO:0007669"/>
    <property type="project" value="TreeGrafter"/>
</dbReference>
<dbReference type="InterPro" id="IPR003439">
    <property type="entry name" value="ABC_transporter-like_ATP-bd"/>
</dbReference>
<dbReference type="GO" id="GO:0005524">
    <property type="term" value="F:ATP binding"/>
    <property type="evidence" value="ECO:0007669"/>
    <property type="project" value="UniProtKB-KW"/>
</dbReference>
<dbReference type="SMART" id="SM00382">
    <property type="entry name" value="AAA"/>
    <property type="match status" value="1"/>
</dbReference>
<dbReference type="PANTHER" id="PTHR45772">
    <property type="entry name" value="CONSERVED COMPONENT OF ABC TRANSPORTER FOR NATURAL AMINO ACIDS-RELATED"/>
    <property type="match status" value="1"/>
</dbReference>
<keyword evidence="2" id="KW-1003">Cell membrane</keyword>
<gene>
    <name evidence="6" type="primary">lptB_1</name>
    <name evidence="6" type="ORF">Tsedi_01009</name>
</gene>
<keyword evidence="7" id="KW-1185">Reference proteome</keyword>
<dbReference type="EC" id="3.6.3.-" evidence="6"/>
<dbReference type="AlphaFoldDB" id="A0A554WRJ4"/>
<dbReference type="Pfam" id="PF12399">
    <property type="entry name" value="BCA_ABC_TP_C"/>
    <property type="match status" value="1"/>
</dbReference>
<dbReference type="Gene3D" id="3.40.50.300">
    <property type="entry name" value="P-loop containing nucleotide triphosphate hydrolases"/>
    <property type="match status" value="1"/>
</dbReference>
<keyword evidence="4 6" id="KW-0067">ATP-binding</keyword>
<dbReference type="GO" id="GO:0016887">
    <property type="term" value="F:ATP hydrolysis activity"/>
    <property type="evidence" value="ECO:0007669"/>
    <property type="project" value="InterPro"/>
</dbReference>
<evidence type="ECO:0000256" key="4">
    <source>
        <dbReference type="ARBA" id="ARBA00022840"/>
    </source>
</evidence>
<dbReference type="GO" id="GO:0005304">
    <property type="term" value="F:L-valine transmembrane transporter activity"/>
    <property type="evidence" value="ECO:0007669"/>
    <property type="project" value="TreeGrafter"/>
</dbReference>
<name>A0A554WRJ4_9BURK</name>
<feature type="domain" description="ABC transporter" evidence="5">
    <location>
        <begin position="6"/>
        <end position="253"/>
    </location>
</feature>
<dbReference type="PROSITE" id="PS00211">
    <property type="entry name" value="ABC_TRANSPORTER_1"/>
    <property type="match status" value="1"/>
</dbReference>
<dbReference type="GO" id="GO:0015808">
    <property type="term" value="P:L-alanine transport"/>
    <property type="evidence" value="ECO:0007669"/>
    <property type="project" value="TreeGrafter"/>
</dbReference>
<dbReference type="GO" id="GO:1903805">
    <property type="term" value="P:L-valine import across plasma membrane"/>
    <property type="evidence" value="ECO:0007669"/>
    <property type="project" value="TreeGrafter"/>
</dbReference>
<sequence>MTDTILKVSGVSKRFGGLQALSDVGIEIRRGQVYGLIGPNGAGKTTFFNVLTGLYTPDSGTFELDGQPYTPTAVHEVARAGIARTFQNIRLFAEMTVLENVMVGRHVRTRSGILSAIFRTRTFKAEEKAIAERAMELLEYVGIARYADYKARTLSYGDQRRLEIARALATDPKLIALDEPAAGMNATEKVQLRELIERIRADGRTILLIEHDVKLVMGLCDRVTVLDYGRQLAEGTPAEVQKNPKVIEAYLGTQGH</sequence>
<dbReference type="PANTHER" id="PTHR45772:SF7">
    <property type="entry name" value="AMINO ACID ABC TRANSPORTER ATP-BINDING PROTEIN"/>
    <property type="match status" value="1"/>
</dbReference>
<evidence type="ECO:0000313" key="7">
    <source>
        <dbReference type="Proteomes" id="UP000320225"/>
    </source>
</evidence>
<protein>
    <submittedName>
        <fullName evidence="6">Lipopolysaccharide export system ATP-binding protein LptB</fullName>
        <ecNumber evidence="6">3.6.3.-</ecNumber>
    </submittedName>
</protein>
<dbReference type="PROSITE" id="PS50893">
    <property type="entry name" value="ABC_TRANSPORTER_2"/>
    <property type="match status" value="1"/>
</dbReference>
<evidence type="ECO:0000256" key="1">
    <source>
        <dbReference type="ARBA" id="ARBA00022448"/>
    </source>
</evidence>
<dbReference type="InterPro" id="IPR017871">
    <property type="entry name" value="ABC_transporter-like_CS"/>
</dbReference>
<keyword evidence="6" id="KW-0378">Hydrolase</keyword>
<keyword evidence="3" id="KW-0547">Nucleotide-binding</keyword>
<evidence type="ECO:0000256" key="3">
    <source>
        <dbReference type="ARBA" id="ARBA00022741"/>
    </source>
</evidence>
<dbReference type="OrthoDB" id="9781337at2"/>
<dbReference type="FunFam" id="3.40.50.300:FF:000421">
    <property type="entry name" value="Branched-chain amino acid ABC transporter ATP-binding protein"/>
    <property type="match status" value="1"/>
</dbReference>
<keyword evidence="1" id="KW-0813">Transport</keyword>